<feature type="transmembrane region" description="Helical" evidence="2">
    <location>
        <begin position="380"/>
        <end position="398"/>
    </location>
</feature>
<feature type="transmembrane region" description="Helical" evidence="2">
    <location>
        <begin position="126"/>
        <end position="153"/>
    </location>
</feature>
<accession>A0A9W7GNB6</accession>
<keyword evidence="2" id="KW-0472">Membrane</keyword>
<evidence type="ECO:0000256" key="2">
    <source>
        <dbReference type="SAM" id="Phobius"/>
    </source>
</evidence>
<name>A0A9W7GNB6_9STRA</name>
<evidence type="ECO:0000256" key="1">
    <source>
        <dbReference type="SAM" id="MobiDB-lite"/>
    </source>
</evidence>
<reference evidence="4" key="1">
    <citation type="journal article" date="2023" name="Commun. Biol.">
        <title>Genome analysis of Parmales, the sister group of diatoms, reveals the evolutionary specialization of diatoms from phago-mixotrophs to photoautotrophs.</title>
        <authorList>
            <person name="Ban H."/>
            <person name="Sato S."/>
            <person name="Yoshikawa S."/>
            <person name="Yamada K."/>
            <person name="Nakamura Y."/>
            <person name="Ichinomiya M."/>
            <person name="Sato N."/>
            <person name="Blanc-Mathieu R."/>
            <person name="Endo H."/>
            <person name="Kuwata A."/>
            <person name="Ogata H."/>
        </authorList>
    </citation>
    <scope>NUCLEOTIDE SEQUENCE [LARGE SCALE GENOMIC DNA]</scope>
</reference>
<evidence type="ECO:0008006" key="5">
    <source>
        <dbReference type="Google" id="ProtNLM"/>
    </source>
</evidence>
<protein>
    <recommendedName>
        <fullName evidence="5">Transmembrane protein</fullName>
    </recommendedName>
</protein>
<feature type="transmembrane region" description="Helical" evidence="2">
    <location>
        <begin position="61"/>
        <end position="81"/>
    </location>
</feature>
<dbReference type="AlphaFoldDB" id="A0A9W7GNB6"/>
<evidence type="ECO:0000313" key="3">
    <source>
        <dbReference type="EMBL" id="GMI47057.1"/>
    </source>
</evidence>
<dbReference type="OrthoDB" id="46101at2759"/>
<gene>
    <name evidence="3" type="ORF">TrCOL_g173</name>
</gene>
<dbReference type="Pfam" id="PF04403">
    <property type="entry name" value="PqiA"/>
    <property type="match status" value="1"/>
</dbReference>
<dbReference type="InterPro" id="IPR007498">
    <property type="entry name" value="PqiA-like"/>
</dbReference>
<proteinExistence type="predicted"/>
<comment type="caution">
    <text evidence="3">The sequence shown here is derived from an EMBL/GenBank/DDBJ whole genome shotgun (WGS) entry which is preliminary data.</text>
</comment>
<dbReference type="PANTHER" id="PTHR34730">
    <property type="entry name" value="UNNAMED PRODUCT"/>
    <property type="match status" value="1"/>
</dbReference>
<dbReference type="EMBL" id="BRYA01000325">
    <property type="protein sequence ID" value="GMI47057.1"/>
    <property type="molecule type" value="Genomic_DNA"/>
</dbReference>
<keyword evidence="4" id="KW-1185">Reference proteome</keyword>
<keyword evidence="2" id="KW-1133">Transmembrane helix</keyword>
<organism evidence="3 4">
    <name type="scientific">Triparma columacea</name>
    <dbReference type="NCBI Taxonomy" id="722753"/>
    <lineage>
        <taxon>Eukaryota</taxon>
        <taxon>Sar</taxon>
        <taxon>Stramenopiles</taxon>
        <taxon>Ochrophyta</taxon>
        <taxon>Bolidophyceae</taxon>
        <taxon>Parmales</taxon>
        <taxon>Triparmaceae</taxon>
        <taxon>Triparma</taxon>
    </lineage>
</organism>
<feature type="transmembrane region" description="Helical" evidence="2">
    <location>
        <begin position="348"/>
        <end position="373"/>
    </location>
</feature>
<sequence length="492" mass="52962">MATRDHRRVSLYDLDSPSLNPQTHPHHPQTHPQDAESETRAQKPPPTNIVTSLHASHPLHISILSTLIIISSLCLLIYSHVSISTTLWFSTDSTLSTTGDCGAIGFEDVYEVSFIEAVRRTWDSGAIFLSLLIFICSGVWPYLKLITLLYVWFVPSSPPRRSTALSCLRSLGRWSLFDVYAILVVKSASDFTLSGSQPVAVNVEIRPGLAAFAATAVASMLHAEWMHDVSCRNVGVVAVSAKTQEGEVGSVTDMDSETGNLLQQQTVLARPACSRGSKLNALALAALAALAAVMACAYSIPLFDVEIGGLITWIDDGPDINRNFTAGGIIRALASTCSLSRTPMKAPVYFLVAIYAVIVLALPPIALVVLAALDRKYLRSVGAFLSLDVLFLAVVLMTPKLEGLMQTFIGPKCEEIGVANCLKLTGKVGKGSWLMLAAALMLIGGINEKFIKCEGIRERAEGVFKACRRSVLTSNTPMDAVVEGGVECTRLS</sequence>
<keyword evidence="2" id="KW-0812">Transmembrane</keyword>
<dbReference type="PANTHER" id="PTHR34730:SF1">
    <property type="entry name" value="PARAQUAT-INDUCIBLE PROTEIN A"/>
    <property type="match status" value="1"/>
</dbReference>
<evidence type="ECO:0000313" key="4">
    <source>
        <dbReference type="Proteomes" id="UP001165065"/>
    </source>
</evidence>
<dbReference type="Proteomes" id="UP001165065">
    <property type="component" value="Unassembled WGS sequence"/>
</dbReference>
<feature type="transmembrane region" description="Helical" evidence="2">
    <location>
        <begin position="279"/>
        <end position="300"/>
    </location>
</feature>
<feature type="region of interest" description="Disordered" evidence="1">
    <location>
        <begin position="1"/>
        <end position="47"/>
    </location>
</feature>